<name>A0A7V0NEX7_DESA2</name>
<evidence type="ECO:0008006" key="13">
    <source>
        <dbReference type="Google" id="ProtNLM"/>
    </source>
</evidence>
<dbReference type="Proteomes" id="UP000885706">
    <property type="component" value="Unassembled WGS sequence"/>
</dbReference>
<keyword evidence="1" id="KW-1003">Cell membrane</keyword>
<evidence type="ECO:0000256" key="9">
    <source>
        <dbReference type="ARBA" id="ARBA00023264"/>
    </source>
</evidence>
<evidence type="ECO:0000256" key="8">
    <source>
        <dbReference type="ARBA" id="ARBA00023239"/>
    </source>
</evidence>
<evidence type="ECO:0000256" key="5">
    <source>
        <dbReference type="ARBA" id="ARBA00023136"/>
    </source>
</evidence>
<dbReference type="PANTHER" id="PTHR35809:SF1">
    <property type="entry name" value="ARCHAETIDYLSERINE DECARBOXYLASE PROENZYME-RELATED"/>
    <property type="match status" value="1"/>
</dbReference>
<sequence>MAPAGWPFVLITSIISIFFLLKGWYLIAIISFILVLFFIYFFRDPERPLPLEPKAIVSPADGRIVFQGVDEMPFLKKKMQKISIFMSLFDVHVNRVPFDGRIKKIEYKKGRFIPAYKKMPI</sequence>
<keyword evidence="5 11" id="KW-0472">Membrane</keyword>
<dbReference type="AlphaFoldDB" id="A0A7V0NEX7"/>
<keyword evidence="7" id="KW-0594">Phospholipid biosynthesis</keyword>
<keyword evidence="11" id="KW-0812">Transmembrane</keyword>
<keyword evidence="3" id="KW-0210">Decarboxylase</keyword>
<dbReference type="InterPro" id="IPR033175">
    <property type="entry name" value="PSD-A"/>
</dbReference>
<reference evidence="12" key="1">
    <citation type="journal article" date="2020" name="mSystems">
        <title>Genome- and Community-Level Interaction Insights into Carbon Utilization and Element Cycling Functions of Hydrothermarchaeota in Hydrothermal Sediment.</title>
        <authorList>
            <person name="Zhou Z."/>
            <person name="Liu Y."/>
            <person name="Xu W."/>
            <person name="Pan J."/>
            <person name="Luo Z.H."/>
            <person name="Li M."/>
        </authorList>
    </citation>
    <scope>NUCLEOTIDE SEQUENCE [LARGE SCALE GENOMIC DNA]</scope>
    <source>
        <strain evidence="12">HyVt-113</strain>
    </source>
</reference>
<evidence type="ECO:0000256" key="6">
    <source>
        <dbReference type="ARBA" id="ARBA00023145"/>
    </source>
</evidence>
<dbReference type="Pfam" id="PF02666">
    <property type="entry name" value="PS_Dcarbxylase"/>
    <property type="match status" value="1"/>
</dbReference>
<keyword evidence="11" id="KW-1133">Transmembrane helix</keyword>
<keyword evidence="4" id="KW-0443">Lipid metabolism</keyword>
<feature type="transmembrane region" description="Helical" evidence="11">
    <location>
        <begin position="6"/>
        <end position="39"/>
    </location>
</feature>
<dbReference type="EMBL" id="DQWQ01000116">
    <property type="protein sequence ID" value="HDD35693.1"/>
    <property type="molecule type" value="Genomic_DNA"/>
</dbReference>
<dbReference type="GO" id="GO:0004609">
    <property type="term" value="F:phosphatidylserine decarboxylase activity"/>
    <property type="evidence" value="ECO:0007669"/>
    <property type="project" value="InterPro"/>
</dbReference>
<proteinExistence type="predicted"/>
<organism evidence="12">
    <name type="scientific">Desulfofervidus auxilii</name>
    <dbReference type="NCBI Taxonomy" id="1621989"/>
    <lineage>
        <taxon>Bacteria</taxon>
        <taxon>Pseudomonadati</taxon>
        <taxon>Thermodesulfobacteriota</taxon>
        <taxon>Candidatus Desulfofervidia</taxon>
        <taxon>Candidatus Desulfofervidales</taxon>
        <taxon>Candidatus Desulfofervidaceae</taxon>
        <taxon>Candidatus Desulfofervidus</taxon>
    </lineage>
</organism>
<gene>
    <name evidence="12" type="ORF">ENF30_02715</name>
</gene>
<keyword evidence="2" id="KW-0444">Lipid biosynthesis</keyword>
<evidence type="ECO:0000256" key="2">
    <source>
        <dbReference type="ARBA" id="ARBA00022516"/>
    </source>
</evidence>
<evidence type="ECO:0000313" key="12">
    <source>
        <dbReference type="EMBL" id="HDD35693.1"/>
    </source>
</evidence>
<dbReference type="GO" id="GO:0008654">
    <property type="term" value="P:phospholipid biosynthetic process"/>
    <property type="evidence" value="ECO:0007669"/>
    <property type="project" value="UniProtKB-KW"/>
</dbReference>
<evidence type="ECO:0000256" key="10">
    <source>
        <dbReference type="ARBA" id="ARBA00023317"/>
    </source>
</evidence>
<evidence type="ECO:0000256" key="7">
    <source>
        <dbReference type="ARBA" id="ARBA00023209"/>
    </source>
</evidence>
<accession>A0A7V0NEX7</accession>
<keyword evidence="6" id="KW-0865">Zymogen</keyword>
<evidence type="ECO:0000256" key="1">
    <source>
        <dbReference type="ARBA" id="ARBA00022475"/>
    </source>
</evidence>
<protein>
    <recommendedName>
        <fullName evidence="13">Phosphatidylserine decarboxylase family protein</fullName>
    </recommendedName>
</protein>
<evidence type="ECO:0000256" key="3">
    <source>
        <dbReference type="ARBA" id="ARBA00022793"/>
    </source>
</evidence>
<comment type="caution">
    <text evidence="12">The sequence shown here is derived from an EMBL/GenBank/DDBJ whole genome shotgun (WGS) entry which is preliminary data.</text>
</comment>
<dbReference type="PANTHER" id="PTHR35809">
    <property type="entry name" value="ARCHAETIDYLSERINE DECARBOXYLASE PROENZYME-RELATED"/>
    <property type="match status" value="1"/>
</dbReference>
<keyword evidence="10" id="KW-0670">Pyruvate</keyword>
<dbReference type="InterPro" id="IPR003817">
    <property type="entry name" value="PS_Dcarbxylase"/>
</dbReference>
<evidence type="ECO:0000256" key="11">
    <source>
        <dbReference type="SAM" id="Phobius"/>
    </source>
</evidence>
<evidence type="ECO:0000256" key="4">
    <source>
        <dbReference type="ARBA" id="ARBA00023098"/>
    </source>
</evidence>
<keyword evidence="8" id="KW-0456">Lyase</keyword>
<keyword evidence="9" id="KW-1208">Phospholipid metabolism</keyword>